<dbReference type="Proteomes" id="UP000789759">
    <property type="component" value="Unassembled WGS sequence"/>
</dbReference>
<gene>
    <name evidence="1" type="ORF">CPELLU_LOCUS9162</name>
</gene>
<dbReference type="EMBL" id="CAJVQA010006847">
    <property type="protein sequence ID" value="CAG8647390.1"/>
    <property type="molecule type" value="Genomic_DNA"/>
</dbReference>
<evidence type="ECO:0000313" key="2">
    <source>
        <dbReference type="Proteomes" id="UP000789759"/>
    </source>
</evidence>
<name>A0A9N9DT98_9GLOM</name>
<sequence>MCDAGLQDLSKIMLFEDIQEHKIRNLQYYNNNLLRTLRIS</sequence>
<dbReference type="AlphaFoldDB" id="A0A9N9DT98"/>
<accession>A0A9N9DT98</accession>
<proteinExistence type="predicted"/>
<organism evidence="1 2">
    <name type="scientific">Cetraspora pellucida</name>
    <dbReference type="NCBI Taxonomy" id="1433469"/>
    <lineage>
        <taxon>Eukaryota</taxon>
        <taxon>Fungi</taxon>
        <taxon>Fungi incertae sedis</taxon>
        <taxon>Mucoromycota</taxon>
        <taxon>Glomeromycotina</taxon>
        <taxon>Glomeromycetes</taxon>
        <taxon>Diversisporales</taxon>
        <taxon>Gigasporaceae</taxon>
        <taxon>Cetraspora</taxon>
    </lineage>
</organism>
<keyword evidence="2" id="KW-1185">Reference proteome</keyword>
<evidence type="ECO:0000313" key="1">
    <source>
        <dbReference type="EMBL" id="CAG8647390.1"/>
    </source>
</evidence>
<protein>
    <submittedName>
        <fullName evidence="1">15534_t:CDS:1</fullName>
    </submittedName>
</protein>
<reference evidence="1" key="1">
    <citation type="submission" date="2021-06" db="EMBL/GenBank/DDBJ databases">
        <authorList>
            <person name="Kallberg Y."/>
            <person name="Tangrot J."/>
            <person name="Rosling A."/>
        </authorList>
    </citation>
    <scope>NUCLEOTIDE SEQUENCE</scope>
    <source>
        <strain evidence="1">FL966</strain>
    </source>
</reference>
<comment type="caution">
    <text evidence="1">The sequence shown here is derived from an EMBL/GenBank/DDBJ whole genome shotgun (WGS) entry which is preliminary data.</text>
</comment>